<proteinExistence type="predicted"/>
<keyword evidence="2" id="KW-1185">Reference proteome</keyword>
<sequence>MSSCSSTVHRGSTTVHGSSFQPCASVLRRWDFVLFGVPRRRVTVSFQ</sequence>
<gene>
    <name evidence="1" type="ORF">M6B38_105380</name>
</gene>
<dbReference type="Proteomes" id="UP001140949">
    <property type="component" value="Unassembled WGS sequence"/>
</dbReference>
<reference evidence="1" key="2">
    <citation type="submission" date="2023-04" db="EMBL/GenBank/DDBJ databases">
        <authorList>
            <person name="Bruccoleri R.E."/>
            <person name="Oakeley E.J."/>
            <person name="Faust A.-M."/>
            <person name="Dessus-Babus S."/>
            <person name="Altorfer M."/>
            <person name="Burckhardt D."/>
            <person name="Oertli M."/>
            <person name="Naumann U."/>
            <person name="Petersen F."/>
            <person name="Wong J."/>
        </authorList>
    </citation>
    <scope>NUCLEOTIDE SEQUENCE</scope>
    <source>
        <strain evidence="1">GSM-AAB239-AS_SAM_17_03QT</strain>
        <tissue evidence="1">Leaf</tissue>
    </source>
</reference>
<organism evidence="1 2">
    <name type="scientific">Iris pallida</name>
    <name type="common">Sweet iris</name>
    <dbReference type="NCBI Taxonomy" id="29817"/>
    <lineage>
        <taxon>Eukaryota</taxon>
        <taxon>Viridiplantae</taxon>
        <taxon>Streptophyta</taxon>
        <taxon>Embryophyta</taxon>
        <taxon>Tracheophyta</taxon>
        <taxon>Spermatophyta</taxon>
        <taxon>Magnoliopsida</taxon>
        <taxon>Liliopsida</taxon>
        <taxon>Asparagales</taxon>
        <taxon>Iridaceae</taxon>
        <taxon>Iridoideae</taxon>
        <taxon>Irideae</taxon>
        <taxon>Iris</taxon>
    </lineage>
</organism>
<dbReference type="EMBL" id="JANAVB010034418">
    <property type="protein sequence ID" value="KAJ6806757.1"/>
    <property type="molecule type" value="Genomic_DNA"/>
</dbReference>
<reference evidence="1" key="1">
    <citation type="journal article" date="2023" name="GigaByte">
        <title>Genome assembly of the bearded iris, Iris pallida Lam.</title>
        <authorList>
            <person name="Bruccoleri R.E."/>
            <person name="Oakeley E.J."/>
            <person name="Faust A.M.E."/>
            <person name="Altorfer M."/>
            <person name="Dessus-Babus S."/>
            <person name="Burckhardt D."/>
            <person name="Oertli M."/>
            <person name="Naumann U."/>
            <person name="Petersen F."/>
            <person name="Wong J."/>
        </authorList>
    </citation>
    <scope>NUCLEOTIDE SEQUENCE</scope>
    <source>
        <strain evidence="1">GSM-AAB239-AS_SAM_17_03QT</strain>
    </source>
</reference>
<evidence type="ECO:0000313" key="1">
    <source>
        <dbReference type="EMBL" id="KAJ6806757.1"/>
    </source>
</evidence>
<protein>
    <submittedName>
        <fullName evidence="1">Uncharacterized protein</fullName>
    </submittedName>
</protein>
<accession>A0AAX6ERE3</accession>
<comment type="caution">
    <text evidence="1">The sequence shown here is derived from an EMBL/GenBank/DDBJ whole genome shotgun (WGS) entry which is preliminary data.</text>
</comment>
<dbReference type="AlphaFoldDB" id="A0AAX6ERE3"/>
<evidence type="ECO:0000313" key="2">
    <source>
        <dbReference type="Proteomes" id="UP001140949"/>
    </source>
</evidence>
<name>A0AAX6ERE3_IRIPA</name>